<organism evidence="1 2">
    <name type="scientific">Populus alba</name>
    <name type="common">White poplar</name>
    <dbReference type="NCBI Taxonomy" id="43335"/>
    <lineage>
        <taxon>Eukaryota</taxon>
        <taxon>Viridiplantae</taxon>
        <taxon>Streptophyta</taxon>
        <taxon>Embryophyta</taxon>
        <taxon>Tracheophyta</taxon>
        <taxon>Spermatophyta</taxon>
        <taxon>Magnoliopsida</taxon>
        <taxon>eudicotyledons</taxon>
        <taxon>Gunneridae</taxon>
        <taxon>Pentapetalae</taxon>
        <taxon>rosids</taxon>
        <taxon>fabids</taxon>
        <taxon>Malpighiales</taxon>
        <taxon>Salicaceae</taxon>
        <taxon>Saliceae</taxon>
        <taxon>Populus</taxon>
    </lineage>
</organism>
<proteinExistence type="predicted"/>
<protein>
    <submittedName>
        <fullName evidence="1">Uncharacterized protein</fullName>
    </submittedName>
</protein>
<reference evidence="1 2" key="1">
    <citation type="journal article" date="2024" name="Plant Biotechnol. J.">
        <title>Genome and CRISPR/Cas9 system of a widespread forest tree (Populus alba) in the world.</title>
        <authorList>
            <person name="Liu Y.J."/>
            <person name="Jiang P.F."/>
            <person name="Han X.M."/>
            <person name="Li X.Y."/>
            <person name="Wang H.M."/>
            <person name="Wang Y.J."/>
            <person name="Wang X.X."/>
            <person name="Zeng Q.Y."/>
        </authorList>
    </citation>
    <scope>NUCLEOTIDE SEQUENCE [LARGE SCALE GENOMIC DNA]</scope>
    <source>
        <strain evidence="2">cv. PAL-ZL1</strain>
    </source>
</reference>
<name>A0ACC4BIZ8_POPAL</name>
<evidence type="ECO:0000313" key="1">
    <source>
        <dbReference type="EMBL" id="KAL3578034.1"/>
    </source>
</evidence>
<comment type="caution">
    <text evidence="1">The sequence shown here is derived from an EMBL/GenBank/DDBJ whole genome shotgun (WGS) entry which is preliminary data.</text>
</comment>
<dbReference type="EMBL" id="RCHU02000010">
    <property type="protein sequence ID" value="KAL3578034.1"/>
    <property type="molecule type" value="Genomic_DNA"/>
</dbReference>
<gene>
    <name evidence="1" type="ORF">D5086_019538</name>
</gene>
<keyword evidence="2" id="KW-1185">Reference proteome</keyword>
<accession>A0ACC4BIZ8</accession>
<dbReference type="Proteomes" id="UP000309997">
    <property type="component" value="Unassembled WGS sequence"/>
</dbReference>
<sequence>MTTTRKTTAIAMVMRKRERCGLPGTRLSNRGSFYLVADSRGQTYSDSSTCPYRQTANHPPPQSQQKETRVSKLQSKQAAKLIPALWWLLVQNLDPSHL</sequence>
<evidence type="ECO:0000313" key="2">
    <source>
        <dbReference type="Proteomes" id="UP000309997"/>
    </source>
</evidence>